<name>A0A915A4J7_PARUN</name>
<proteinExistence type="predicted"/>
<dbReference type="Proteomes" id="UP000887569">
    <property type="component" value="Unplaced"/>
</dbReference>
<organism evidence="1 2">
    <name type="scientific">Parascaris univalens</name>
    <name type="common">Nematode worm</name>
    <dbReference type="NCBI Taxonomy" id="6257"/>
    <lineage>
        <taxon>Eukaryota</taxon>
        <taxon>Metazoa</taxon>
        <taxon>Ecdysozoa</taxon>
        <taxon>Nematoda</taxon>
        <taxon>Chromadorea</taxon>
        <taxon>Rhabditida</taxon>
        <taxon>Spirurina</taxon>
        <taxon>Ascaridomorpha</taxon>
        <taxon>Ascaridoidea</taxon>
        <taxon>Ascarididae</taxon>
        <taxon>Parascaris</taxon>
    </lineage>
</organism>
<keyword evidence="1" id="KW-1185">Reference proteome</keyword>
<evidence type="ECO:0000313" key="1">
    <source>
        <dbReference type="Proteomes" id="UP000887569"/>
    </source>
</evidence>
<accession>A0A915A4J7</accession>
<dbReference type="WBParaSite" id="PgE083_g001_t01">
    <property type="protein sequence ID" value="PgE083_g001_t01"/>
    <property type="gene ID" value="PgE083_g001"/>
</dbReference>
<sequence length="40" mass="4881">MIMLISGRKWVTLMHRQRMISTHHIQIITRHEINEQDVNL</sequence>
<reference evidence="2" key="1">
    <citation type="submission" date="2022-11" db="UniProtKB">
        <authorList>
            <consortium name="WormBaseParasite"/>
        </authorList>
    </citation>
    <scope>IDENTIFICATION</scope>
</reference>
<dbReference type="AlphaFoldDB" id="A0A915A4J7"/>
<protein>
    <submittedName>
        <fullName evidence="2">Major facilitator superfamily (MFS) profile domain-containing protein</fullName>
    </submittedName>
</protein>
<evidence type="ECO:0000313" key="2">
    <source>
        <dbReference type="WBParaSite" id="PgE083_g001_t01"/>
    </source>
</evidence>